<proteinExistence type="inferred from homology"/>
<evidence type="ECO:0000256" key="1">
    <source>
        <dbReference type="ARBA" id="ARBA00005254"/>
    </source>
</evidence>
<keyword evidence="2" id="KW-0456">Lyase</keyword>
<dbReference type="Gene3D" id="1.10.12.10">
    <property type="entry name" value="Lyase 2-enoyl-coa Hydratase, Chain A, domain 2"/>
    <property type="match status" value="1"/>
</dbReference>
<evidence type="ECO:0000256" key="4">
    <source>
        <dbReference type="ARBA" id="ARBA00023717"/>
    </source>
</evidence>
<dbReference type="Gene3D" id="3.90.226.10">
    <property type="entry name" value="2-enoyl-CoA Hydratase, Chain A, domain 1"/>
    <property type="match status" value="1"/>
</dbReference>
<dbReference type="InterPro" id="IPR014748">
    <property type="entry name" value="Enoyl-CoA_hydra_C"/>
</dbReference>
<protein>
    <submittedName>
        <fullName evidence="6">Enoyl-CoA hydratase-related protein</fullName>
    </submittedName>
</protein>
<comment type="similarity">
    <text evidence="1 5">Belongs to the enoyl-CoA hydratase/isomerase family.</text>
</comment>
<comment type="catalytic activity">
    <reaction evidence="3">
        <text>a (3S)-3-hydroxyacyl-CoA = a (2E)-enoyl-CoA + H2O</text>
        <dbReference type="Rhea" id="RHEA:16105"/>
        <dbReference type="ChEBI" id="CHEBI:15377"/>
        <dbReference type="ChEBI" id="CHEBI:57318"/>
        <dbReference type="ChEBI" id="CHEBI:58856"/>
        <dbReference type="EC" id="4.2.1.17"/>
    </reaction>
</comment>
<evidence type="ECO:0000313" key="6">
    <source>
        <dbReference type="EMBL" id="UWP79756.1"/>
    </source>
</evidence>
<dbReference type="Proteomes" id="UP001059617">
    <property type="component" value="Chromosome"/>
</dbReference>
<keyword evidence="7" id="KW-1185">Reference proteome</keyword>
<gene>
    <name evidence="6" type="ORF">Dfulv_31935</name>
</gene>
<name>A0ABY5VSG1_9ACTN</name>
<dbReference type="InterPro" id="IPR018376">
    <property type="entry name" value="Enoyl-CoA_hyd/isom_CS"/>
</dbReference>
<dbReference type="CDD" id="cd06558">
    <property type="entry name" value="crotonase-like"/>
    <property type="match status" value="1"/>
</dbReference>
<reference evidence="6" key="1">
    <citation type="submission" date="2021-04" db="EMBL/GenBank/DDBJ databases">
        <authorList>
            <person name="Hartkoorn R.C."/>
            <person name="Beaudoing E."/>
            <person name="Hot D."/>
        </authorList>
    </citation>
    <scope>NUCLEOTIDE SEQUENCE</scope>
    <source>
        <strain evidence="6">NRRL B-16292</strain>
    </source>
</reference>
<organism evidence="6 7">
    <name type="scientific">Dactylosporangium fulvum</name>
    <dbReference type="NCBI Taxonomy" id="53359"/>
    <lineage>
        <taxon>Bacteria</taxon>
        <taxon>Bacillati</taxon>
        <taxon>Actinomycetota</taxon>
        <taxon>Actinomycetes</taxon>
        <taxon>Micromonosporales</taxon>
        <taxon>Micromonosporaceae</taxon>
        <taxon>Dactylosporangium</taxon>
    </lineage>
</organism>
<sequence length="263" mass="27941">MSDGITVTRPIPGVAVVSLARPPVNALSSQLYRDLIVQLTGIGADPDVHAVVVGSASPNIFCAGADIKELRGLSGGSARTLDEQRQSLAREVFDTILNLPQPTVAAVNGPAIGAGAVIASCCDIRIGSRQSSFVLPEINIARCGGGRHLMRHLPQGTVRLMFFTGQPLPGHEAHRLGFLQELVEVGSELDRALELAAYIATKSPLALRVGKQALNLSEFLPVSDGYAVEQEHTLRLARSADAVEATQAFLEKRSPRFGRLQAP</sequence>
<evidence type="ECO:0000313" key="7">
    <source>
        <dbReference type="Proteomes" id="UP001059617"/>
    </source>
</evidence>
<dbReference type="PROSITE" id="PS00166">
    <property type="entry name" value="ENOYL_COA_HYDRATASE"/>
    <property type="match status" value="1"/>
</dbReference>
<comment type="catalytic activity">
    <reaction evidence="4">
        <text>a 4-saturated-(3S)-3-hydroxyacyl-CoA = a (3E)-enoyl-CoA + H2O</text>
        <dbReference type="Rhea" id="RHEA:20724"/>
        <dbReference type="ChEBI" id="CHEBI:15377"/>
        <dbReference type="ChEBI" id="CHEBI:58521"/>
        <dbReference type="ChEBI" id="CHEBI:137480"/>
        <dbReference type="EC" id="4.2.1.17"/>
    </reaction>
</comment>
<dbReference type="EMBL" id="CP073720">
    <property type="protein sequence ID" value="UWP79756.1"/>
    <property type="molecule type" value="Genomic_DNA"/>
</dbReference>
<evidence type="ECO:0000256" key="5">
    <source>
        <dbReference type="RuleBase" id="RU003707"/>
    </source>
</evidence>
<dbReference type="PANTHER" id="PTHR11941:SF54">
    <property type="entry name" value="ENOYL-COA HYDRATASE, MITOCHONDRIAL"/>
    <property type="match status" value="1"/>
</dbReference>
<dbReference type="RefSeq" id="WP_259857514.1">
    <property type="nucleotide sequence ID" value="NZ_BAAAST010000001.1"/>
</dbReference>
<evidence type="ECO:0000256" key="3">
    <source>
        <dbReference type="ARBA" id="ARBA00023709"/>
    </source>
</evidence>
<dbReference type="PANTHER" id="PTHR11941">
    <property type="entry name" value="ENOYL-COA HYDRATASE-RELATED"/>
    <property type="match status" value="1"/>
</dbReference>
<evidence type="ECO:0000256" key="2">
    <source>
        <dbReference type="ARBA" id="ARBA00023239"/>
    </source>
</evidence>
<dbReference type="InterPro" id="IPR029045">
    <property type="entry name" value="ClpP/crotonase-like_dom_sf"/>
</dbReference>
<dbReference type="SUPFAM" id="SSF52096">
    <property type="entry name" value="ClpP/crotonase"/>
    <property type="match status" value="1"/>
</dbReference>
<reference evidence="6" key="2">
    <citation type="submission" date="2022-09" db="EMBL/GenBank/DDBJ databases">
        <title>Biosynthetic gene clusters of Dactylosporangioum fulvum.</title>
        <authorList>
            <person name="Caradec T."/>
        </authorList>
    </citation>
    <scope>NUCLEOTIDE SEQUENCE</scope>
    <source>
        <strain evidence="6">NRRL B-16292</strain>
    </source>
</reference>
<dbReference type="Pfam" id="PF00378">
    <property type="entry name" value="ECH_1"/>
    <property type="match status" value="1"/>
</dbReference>
<accession>A0ABY5VSG1</accession>
<dbReference type="InterPro" id="IPR001753">
    <property type="entry name" value="Enoyl-CoA_hydra/iso"/>
</dbReference>